<dbReference type="PANTHER" id="PTHR36885">
    <property type="entry name" value="EXPRESSED PROTEIN"/>
    <property type="match status" value="1"/>
</dbReference>
<dbReference type="EMBL" id="JAMQYH010000004">
    <property type="protein sequence ID" value="KAJ1690092.1"/>
    <property type="molecule type" value="Genomic_DNA"/>
</dbReference>
<keyword evidence="3" id="KW-1185">Reference proteome</keyword>
<feature type="region of interest" description="Disordered" evidence="1">
    <location>
        <begin position="144"/>
        <end position="172"/>
    </location>
</feature>
<dbReference type="Proteomes" id="UP001151287">
    <property type="component" value="Unassembled WGS sequence"/>
</dbReference>
<accession>A0A9Q0CA50</accession>
<comment type="caution">
    <text evidence="2">The sequence shown here is derived from an EMBL/GenBank/DDBJ whole genome shotgun (WGS) entry which is preliminary data.</text>
</comment>
<organism evidence="2 3">
    <name type="scientific">Rhynchospora breviuscula</name>
    <dbReference type="NCBI Taxonomy" id="2022672"/>
    <lineage>
        <taxon>Eukaryota</taxon>
        <taxon>Viridiplantae</taxon>
        <taxon>Streptophyta</taxon>
        <taxon>Embryophyta</taxon>
        <taxon>Tracheophyta</taxon>
        <taxon>Spermatophyta</taxon>
        <taxon>Magnoliopsida</taxon>
        <taxon>Liliopsida</taxon>
        <taxon>Poales</taxon>
        <taxon>Cyperaceae</taxon>
        <taxon>Cyperoideae</taxon>
        <taxon>Rhynchosporeae</taxon>
        <taxon>Rhynchospora</taxon>
    </lineage>
</organism>
<sequence>MGSLSLSRGSKPVQMEYGKRLSELLKEQQEPFLLEEYLKQNGYSRRAPKCHQSGCGCSLSVYKKLLKRRSRGSTNGITALRSVLNKIMYHKVIRKLMNCGCGKQMEFRRLDNSFEGDSSGEDEDWKQMEVTSRQLSPVSVFELHSDEDSSPTHEYTNFEDEELSPSCRGSEGETGLQISAISSLTNDFTNVQSNEEMIWEPQESLRQMSLKQTEEQVLLWEKITRDITKIPTLVEEDFTKTEREWCQLKHGMGEVGSRIETLIFEEIREEAVLDLLDSHCTL</sequence>
<dbReference type="PANTHER" id="PTHR36885:SF2">
    <property type="entry name" value="DUF4378 DOMAIN-CONTAINING PROTEIN"/>
    <property type="match status" value="1"/>
</dbReference>
<protein>
    <recommendedName>
        <fullName evidence="4">DUF4378 domain-containing protein</fullName>
    </recommendedName>
</protein>
<reference evidence="2" key="1">
    <citation type="journal article" date="2022" name="Cell">
        <title>Repeat-based holocentromeres influence genome architecture and karyotype evolution.</title>
        <authorList>
            <person name="Hofstatter P.G."/>
            <person name="Thangavel G."/>
            <person name="Lux T."/>
            <person name="Neumann P."/>
            <person name="Vondrak T."/>
            <person name="Novak P."/>
            <person name="Zhang M."/>
            <person name="Costa L."/>
            <person name="Castellani M."/>
            <person name="Scott A."/>
            <person name="Toegelov H."/>
            <person name="Fuchs J."/>
            <person name="Mata-Sucre Y."/>
            <person name="Dias Y."/>
            <person name="Vanzela A.L.L."/>
            <person name="Huettel B."/>
            <person name="Almeida C.C.S."/>
            <person name="Simkova H."/>
            <person name="Souza G."/>
            <person name="Pedrosa-Harand A."/>
            <person name="Macas J."/>
            <person name="Mayer K.F.X."/>
            <person name="Houben A."/>
            <person name="Marques A."/>
        </authorList>
    </citation>
    <scope>NUCLEOTIDE SEQUENCE</scope>
    <source>
        <strain evidence="2">RhyBre1mFocal</strain>
    </source>
</reference>
<proteinExistence type="predicted"/>
<dbReference type="AlphaFoldDB" id="A0A9Q0CA50"/>
<gene>
    <name evidence="2" type="ORF">LUZ63_014247</name>
</gene>
<evidence type="ECO:0008006" key="4">
    <source>
        <dbReference type="Google" id="ProtNLM"/>
    </source>
</evidence>
<dbReference type="OrthoDB" id="691329at2759"/>
<evidence type="ECO:0000313" key="3">
    <source>
        <dbReference type="Proteomes" id="UP001151287"/>
    </source>
</evidence>
<evidence type="ECO:0000256" key="1">
    <source>
        <dbReference type="SAM" id="MobiDB-lite"/>
    </source>
</evidence>
<evidence type="ECO:0000313" key="2">
    <source>
        <dbReference type="EMBL" id="KAJ1690092.1"/>
    </source>
</evidence>
<name>A0A9Q0CA50_9POAL</name>